<dbReference type="EMBL" id="LAZR01000313">
    <property type="protein sequence ID" value="KKN75223.1"/>
    <property type="molecule type" value="Genomic_DNA"/>
</dbReference>
<dbReference type="AlphaFoldDB" id="A0A0F9WAP4"/>
<sequence length="61" mass="6994">MKLADITKEDFQAYEGVRQSGVVNMHDNRVQILASISVDVHVAIIEHYDALNKKWPEVRQS</sequence>
<accession>A0A0F9WAP4</accession>
<protein>
    <submittedName>
        <fullName evidence="1">Uncharacterized protein</fullName>
    </submittedName>
</protein>
<gene>
    <name evidence="1" type="ORF">LCGC14_0382220</name>
</gene>
<organism evidence="1">
    <name type="scientific">marine sediment metagenome</name>
    <dbReference type="NCBI Taxonomy" id="412755"/>
    <lineage>
        <taxon>unclassified sequences</taxon>
        <taxon>metagenomes</taxon>
        <taxon>ecological metagenomes</taxon>
    </lineage>
</organism>
<comment type="caution">
    <text evidence="1">The sequence shown here is derived from an EMBL/GenBank/DDBJ whole genome shotgun (WGS) entry which is preliminary data.</text>
</comment>
<evidence type="ECO:0000313" key="1">
    <source>
        <dbReference type="EMBL" id="KKN75223.1"/>
    </source>
</evidence>
<name>A0A0F9WAP4_9ZZZZ</name>
<reference evidence="1" key="1">
    <citation type="journal article" date="2015" name="Nature">
        <title>Complex archaea that bridge the gap between prokaryotes and eukaryotes.</title>
        <authorList>
            <person name="Spang A."/>
            <person name="Saw J.H."/>
            <person name="Jorgensen S.L."/>
            <person name="Zaremba-Niedzwiedzka K."/>
            <person name="Martijn J."/>
            <person name="Lind A.E."/>
            <person name="van Eijk R."/>
            <person name="Schleper C."/>
            <person name="Guy L."/>
            <person name="Ettema T.J."/>
        </authorList>
    </citation>
    <scope>NUCLEOTIDE SEQUENCE</scope>
</reference>
<proteinExistence type="predicted"/>